<dbReference type="AlphaFoldDB" id="A0A061HZV7"/>
<organism evidence="1 2">
    <name type="scientific">Cricetulus griseus</name>
    <name type="common">Chinese hamster</name>
    <name type="synonym">Cricetulus barabensis griseus</name>
    <dbReference type="NCBI Taxonomy" id="10029"/>
    <lineage>
        <taxon>Eukaryota</taxon>
        <taxon>Metazoa</taxon>
        <taxon>Chordata</taxon>
        <taxon>Craniata</taxon>
        <taxon>Vertebrata</taxon>
        <taxon>Euteleostomi</taxon>
        <taxon>Mammalia</taxon>
        <taxon>Eutheria</taxon>
        <taxon>Euarchontoglires</taxon>
        <taxon>Glires</taxon>
        <taxon>Rodentia</taxon>
        <taxon>Myomorpha</taxon>
        <taxon>Muroidea</taxon>
        <taxon>Cricetidae</taxon>
        <taxon>Cricetinae</taxon>
        <taxon>Cricetulus</taxon>
    </lineage>
</organism>
<gene>
    <name evidence="1" type="ORF">H671_8g19541</name>
</gene>
<sequence>MSLLGSSLFTSFSGSVDCRLHNLHILLYSTYILRLKKKGGHQSCLKPEEISIVGKTVSKSNLWKKGFIWLVHPNHCSSLSEFKQGQNLEAGTEAEIMDECPSLA</sequence>
<dbReference type="Proteomes" id="UP000030759">
    <property type="component" value="Unassembled WGS sequence"/>
</dbReference>
<evidence type="ECO:0000313" key="2">
    <source>
        <dbReference type="Proteomes" id="UP000030759"/>
    </source>
</evidence>
<accession>A0A061HZV7</accession>
<name>A0A061HZV7_CRIGR</name>
<dbReference type="EMBL" id="KE682696">
    <property type="protein sequence ID" value="ERE66302.1"/>
    <property type="molecule type" value="Genomic_DNA"/>
</dbReference>
<proteinExistence type="predicted"/>
<reference evidence="2" key="1">
    <citation type="journal article" date="2013" name="Nat. Biotechnol.">
        <title>Chinese hamster genome sequenced from sorted chromosomes.</title>
        <authorList>
            <person name="Brinkrolf K."/>
            <person name="Rupp O."/>
            <person name="Laux H."/>
            <person name="Kollin F."/>
            <person name="Ernst W."/>
            <person name="Linke B."/>
            <person name="Kofler R."/>
            <person name="Romand S."/>
            <person name="Hesse F."/>
            <person name="Budach W.E."/>
            <person name="Galosy S."/>
            <person name="Muller D."/>
            <person name="Noll T."/>
            <person name="Wienberg J."/>
            <person name="Jostock T."/>
            <person name="Leonard M."/>
            <person name="Grillari J."/>
            <person name="Tauch A."/>
            <person name="Goesmann A."/>
            <person name="Helk B."/>
            <person name="Mott J.E."/>
            <person name="Puhler A."/>
            <person name="Borth N."/>
        </authorList>
    </citation>
    <scope>NUCLEOTIDE SEQUENCE [LARGE SCALE GENOMIC DNA]</scope>
    <source>
        <strain evidence="2">17A/GY</strain>
    </source>
</reference>
<protein>
    <submittedName>
        <fullName evidence="1">Uncharacterized protein</fullName>
    </submittedName>
</protein>
<evidence type="ECO:0000313" key="1">
    <source>
        <dbReference type="EMBL" id="ERE66302.1"/>
    </source>
</evidence>